<proteinExistence type="predicted"/>
<dbReference type="RefSeq" id="WP_099540740.1">
    <property type="nucleotide sequence ID" value="NZ_PEBQ01000072.1"/>
</dbReference>
<organism evidence="1 2">
    <name type="scientific">Acetobacter pomorum</name>
    <dbReference type="NCBI Taxonomy" id="65959"/>
    <lineage>
        <taxon>Bacteria</taxon>
        <taxon>Pseudomonadati</taxon>
        <taxon>Pseudomonadota</taxon>
        <taxon>Alphaproteobacteria</taxon>
        <taxon>Acetobacterales</taxon>
        <taxon>Acetobacteraceae</taxon>
        <taxon>Acetobacter</taxon>
    </lineage>
</organism>
<reference evidence="1 2" key="1">
    <citation type="submission" date="2017-10" db="EMBL/GenBank/DDBJ databases">
        <title>Genomic analysis of the genus Acetobacter.</title>
        <authorList>
            <person name="Kim K.H."/>
            <person name="Chun B.H."/>
            <person name="Son A.R."/>
            <person name="Jeon C.O."/>
        </authorList>
    </citation>
    <scope>NUCLEOTIDE SEQUENCE [LARGE SCALE GENOMIC DNA]</scope>
    <source>
        <strain evidence="1 2">LHT 2458</strain>
    </source>
</reference>
<evidence type="ECO:0000313" key="1">
    <source>
        <dbReference type="EMBL" id="PHY94745.1"/>
    </source>
</evidence>
<dbReference type="AlphaFoldDB" id="A0A2G4RGC7"/>
<keyword evidence="2" id="KW-1185">Reference proteome</keyword>
<sequence length="93" mass="10865">MKWIIKYLNYIPTTCPEELVLKAELGDNLEKGNNSQYYKDKLYNMACAHIGKKVPNEQADDYGEFLLAGKRQNSKELEELKIILENFSHEVRQ</sequence>
<comment type="caution">
    <text evidence="1">The sequence shown here is derived from an EMBL/GenBank/DDBJ whole genome shotgun (WGS) entry which is preliminary data.</text>
</comment>
<dbReference type="Proteomes" id="UP000228751">
    <property type="component" value="Unassembled WGS sequence"/>
</dbReference>
<gene>
    <name evidence="1" type="ORF">CSR02_04635</name>
</gene>
<protein>
    <submittedName>
        <fullName evidence="1">Uncharacterized protein</fullName>
    </submittedName>
</protein>
<dbReference type="EMBL" id="PEBQ01000072">
    <property type="protein sequence ID" value="PHY94745.1"/>
    <property type="molecule type" value="Genomic_DNA"/>
</dbReference>
<accession>A0A2G4RGC7</accession>
<name>A0A2G4RGC7_9PROT</name>
<evidence type="ECO:0000313" key="2">
    <source>
        <dbReference type="Proteomes" id="UP000228751"/>
    </source>
</evidence>